<feature type="non-terminal residue" evidence="2">
    <location>
        <position position="153"/>
    </location>
</feature>
<dbReference type="PROSITE" id="PS50878">
    <property type="entry name" value="RT_POL"/>
    <property type="match status" value="1"/>
</dbReference>
<reference evidence="2 3" key="1">
    <citation type="submission" date="2024-05" db="EMBL/GenBank/DDBJ databases">
        <authorList>
            <person name="Wallberg A."/>
        </authorList>
    </citation>
    <scope>NUCLEOTIDE SEQUENCE [LARGE SCALE GENOMIC DNA]</scope>
</reference>
<sequence>TIIECTNNIRDVFYYSNDANQNGAVVNLDWEKAFDRANWDLVIKMLQKMGFPSSIINWIMNLYKNIQSICLINGYLTNPFNIERGIRQGCPLSMIMYVIFQEPLYNAIENSTKILPPVIKGKQIKILGYADDTTGFMKDDGSIVEFFNVIKKI</sequence>
<proteinExistence type="predicted"/>
<dbReference type="EMBL" id="CAXKWB010066059">
    <property type="protein sequence ID" value="CAL4189450.1"/>
    <property type="molecule type" value="Genomic_DNA"/>
</dbReference>
<feature type="non-terminal residue" evidence="2">
    <location>
        <position position="1"/>
    </location>
</feature>
<dbReference type="SUPFAM" id="SSF56672">
    <property type="entry name" value="DNA/RNA polymerases"/>
    <property type="match status" value="1"/>
</dbReference>
<evidence type="ECO:0000259" key="1">
    <source>
        <dbReference type="PROSITE" id="PS50878"/>
    </source>
</evidence>
<dbReference type="Proteomes" id="UP001497623">
    <property type="component" value="Unassembled WGS sequence"/>
</dbReference>
<keyword evidence="3" id="KW-1185">Reference proteome</keyword>
<dbReference type="InterPro" id="IPR043502">
    <property type="entry name" value="DNA/RNA_pol_sf"/>
</dbReference>
<dbReference type="Pfam" id="PF00078">
    <property type="entry name" value="RVT_1"/>
    <property type="match status" value="1"/>
</dbReference>
<dbReference type="GO" id="GO:0071897">
    <property type="term" value="P:DNA biosynthetic process"/>
    <property type="evidence" value="ECO:0007669"/>
    <property type="project" value="UniProtKB-ARBA"/>
</dbReference>
<evidence type="ECO:0000313" key="2">
    <source>
        <dbReference type="EMBL" id="CAL4189450.1"/>
    </source>
</evidence>
<protein>
    <recommendedName>
        <fullName evidence="1">Reverse transcriptase domain-containing protein</fullName>
    </recommendedName>
</protein>
<organism evidence="2 3">
    <name type="scientific">Meganyctiphanes norvegica</name>
    <name type="common">Northern krill</name>
    <name type="synonym">Thysanopoda norvegica</name>
    <dbReference type="NCBI Taxonomy" id="48144"/>
    <lineage>
        <taxon>Eukaryota</taxon>
        <taxon>Metazoa</taxon>
        <taxon>Ecdysozoa</taxon>
        <taxon>Arthropoda</taxon>
        <taxon>Crustacea</taxon>
        <taxon>Multicrustacea</taxon>
        <taxon>Malacostraca</taxon>
        <taxon>Eumalacostraca</taxon>
        <taxon>Eucarida</taxon>
        <taxon>Euphausiacea</taxon>
        <taxon>Euphausiidae</taxon>
        <taxon>Meganyctiphanes</taxon>
    </lineage>
</organism>
<dbReference type="AlphaFoldDB" id="A0AAV2SI29"/>
<dbReference type="PANTHER" id="PTHR19446">
    <property type="entry name" value="REVERSE TRANSCRIPTASES"/>
    <property type="match status" value="1"/>
</dbReference>
<evidence type="ECO:0000313" key="3">
    <source>
        <dbReference type="Proteomes" id="UP001497623"/>
    </source>
</evidence>
<name>A0AAV2SI29_MEGNR</name>
<accession>A0AAV2SI29</accession>
<comment type="caution">
    <text evidence="2">The sequence shown here is derived from an EMBL/GenBank/DDBJ whole genome shotgun (WGS) entry which is preliminary data.</text>
</comment>
<gene>
    <name evidence="2" type="ORF">MNOR_LOCUS36389</name>
</gene>
<feature type="domain" description="Reverse transcriptase" evidence="1">
    <location>
        <begin position="1"/>
        <end position="153"/>
    </location>
</feature>
<dbReference type="InterPro" id="IPR000477">
    <property type="entry name" value="RT_dom"/>
</dbReference>